<feature type="domain" description="Glycoside hydrolase family 5" evidence="4">
    <location>
        <begin position="41"/>
        <end position="284"/>
    </location>
</feature>
<keyword evidence="3" id="KW-0732">Signal</keyword>
<feature type="signal peptide" evidence="3">
    <location>
        <begin position="1"/>
        <end position="26"/>
    </location>
</feature>
<dbReference type="GO" id="GO:0008810">
    <property type="term" value="F:cellulase activity"/>
    <property type="evidence" value="ECO:0007669"/>
    <property type="project" value="UniProtKB-EC"/>
</dbReference>
<feature type="chain" id="PRO_5005565682" evidence="3">
    <location>
        <begin position="27"/>
        <end position="885"/>
    </location>
</feature>
<dbReference type="InterPro" id="IPR018247">
    <property type="entry name" value="EF_Hand_1_Ca_BS"/>
</dbReference>
<dbReference type="Proteomes" id="UP000036923">
    <property type="component" value="Unassembled WGS sequence"/>
</dbReference>
<dbReference type="eggNOG" id="COG2730">
    <property type="taxonomic scope" value="Bacteria"/>
</dbReference>
<reference evidence="6" key="1">
    <citation type="submission" date="2015-07" db="EMBL/GenBank/DDBJ databases">
        <title>Near-Complete Genome Sequence of the Cellulolytic Bacterium Bacteroides (Pseudobacteroides) cellulosolvens ATCC 35603.</title>
        <authorList>
            <person name="Dassa B."/>
            <person name="Utturkar S.M."/>
            <person name="Klingeman D.M."/>
            <person name="Hurt R.A."/>
            <person name="Keller M."/>
            <person name="Xu J."/>
            <person name="Reddy Y.H.K."/>
            <person name="Borovok I."/>
            <person name="Grinberg I.R."/>
            <person name="Lamed R."/>
            <person name="Zhivin O."/>
            <person name="Bayer E.A."/>
            <person name="Brown S.D."/>
        </authorList>
    </citation>
    <scope>NUCLEOTIDE SEQUENCE [LARGE SCALE GENOMIC DNA]</scope>
    <source>
        <strain evidence="6">DSM 2933</strain>
    </source>
</reference>
<sequence length="885" mass="95730" precursor="true">MRKKLISLICVVTLLISMFNVFTSNAASPVKGFSVSGTKLLDANGNQFIMRGINHSHTWYKSDSAVAIPAMAKAGANTVRIVLSNGVQWTEDSAASVKSVIEQCEQNRMIAVLEVHDATGMNEQSALLAAANYFVKIKDALIGKEDRVIINIANEWMGDWNSANWTTGYKAAIPIIRNAGLKHTILCDAGGWGQYGQSVKDGGKAVFDSDSLKNTMFAIHMYGTAGKDANTIKTNIDGVINQNLCLIIGEFGWNHSDGDVDEATIMSYCQQKNVGWLAWSWKGNGGGVEYLDMVKDWAGTSLNDWGTTIINGTNGLKQTSKICSIFGNATPIPSSSTEPSSTPIGSGFGGYTWSKPSGYMNGTKSVTDNGDNMVVEFENLNNSDRDAGATSTVNQDWTKYEAINVTVTNPGNAEILIGIGIKTGSGYVWHESPSFAVPAGKSKSATFKLQEAIWKTEKSGWVNNSDITELDKVMGVDFKIFANSPVTGKAIFTKLSIGDASSGSSYNPNPTPIAASGKFKIVDGHLFDANGQPFVMRGVNHAHTWFKSDTQVAIPAIAKAGANTVRIVLSNGTKDNWQKDSLESLKNIISLCEENKLIAVLEVHDALGVDTVDPLLKAANYFVEMKSALIGKEDRVIINIANEWFGSWGGANWAEGYKKAIPIIRNAGLTHTIMVDCAGWGQYPQSIHDYGQDVFDADTLKNTMFSIHFYEYSGPNAATVKSNIDGVINQGLALSIGEFGWKHTDGKDVDEATIMSYCKEKNVGWLAWSWKGNGGGVEFLDLTTDWAGNSLTDWGKTVVTGPNGLKETSKICSVFSGVSPTIPSYMPEDVNRDKAVNIADVVEIAKRFGKVNGDPGYDTRYDLTNDNSINMADVIKIGLKFGQTY</sequence>
<dbReference type="PATRIC" id="fig|398512.5.peg.2598"/>
<dbReference type="EC" id="3.2.1.78" evidence="5"/>
<dbReference type="PROSITE" id="PS00018">
    <property type="entry name" value="EF_HAND_1"/>
    <property type="match status" value="1"/>
</dbReference>
<proteinExistence type="predicted"/>
<protein>
    <submittedName>
        <fullName evidence="5">Mannan endo-1,4-beta-mannosidase, Cellulase</fullName>
        <ecNumber evidence="5">3.2.1.4</ecNumber>
        <ecNumber evidence="5">3.2.1.78</ecNumber>
    </submittedName>
</protein>
<dbReference type="GO" id="GO:0009251">
    <property type="term" value="P:glucan catabolic process"/>
    <property type="evidence" value="ECO:0007669"/>
    <property type="project" value="TreeGrafter"/>
</dbReference>
<dbReference type="SUPFAM" id="SSF51445">
    <property type="entry name" value="(Trans)glycosidases"/>
    <property type="match status" value="2"/>
</dbReference>
<evidence type="ECO:0000256" key="2">
    <source>
        <dbReference type="ARBA" id="ARBA00023295"/>
    </source>
</evidence>
<dbReference type="Gene3D" id="2.60.120.430">
    <property type="entry name" value="Galactose-binding lectin"/>
    <property type="match status" value="1"/>
</dbReference>
<dbReference type="InterPro" id="IPR017853">
    <property type="entry name" value="GH"/>
</dbReference>
<dbReference type="EMBL" id="LGTC01000001">
    <property type="protein sequence ID" value="KNY27224.1"/>
    <property type="molecule type" value="Genomic_DNA"/>
</dbReference>
<dbReference type="InterPro" id="IPR002105">
    <property type="entry name" value="Dockerin_1_rpt"/>
</dbReference>
<dbReference type="Gene3D" id="3.20.20.80">
    <property type="entry name" value="Glycosidases"/>
    <property type="match status" value="2"/>
</dbReference>
<dbReference type="STRING" id="398512.Bccel_2492"/>
<evidence type="ECO:0000259" key="4">
    <source>
        <dbReference type="Pfam" id="PF00150"/>
    </source>
</evidence>
<feature type="domain" description="Glycoside hydrolase family 5" evidence="4">
    <location>
        <begin position="528"/>
        <end position="773"/>
    </location>
</feature>
<dbReference type="Pfam" id="PF00150">
    <property type="entry name" value="Cellulase"/>
    <property type="match status" value="2"/>
</dbReference>
<dbReference type="EC" id="3.2.1.4" evidence="5"/>
<gene>
    <name evidence="5" type="ORF">Bccel_2492</name>
</gene>
<dbReference type="CDD" id="cd14254">
    <property type="entry name" value="Dockerin_II"/>
    <property type="match status" value="1"/>
</dbReference>
<dbReference type="InterPro" id="IPR036439">
    <property type="entry name" value="Dockerin_dom_sf"/>
</dbReference>
<accession>A0A0L6JN81</accession>
<evidence type="ECO:0000313" key="5">
    <source>
        <dbReference type="EMBL" id="KNY27224.1"/>
    </source>
</evidence>
<keyword evidence="2 5" id="KW-0326">Glycosidase</keyword>
<dbReference type="Pfam" id="PF00404">
    <property type="entry name" value="Dockerin_1"/>
    <property type="match status" value="1"/>
</dbReference>
<comment type="caution">
    <text evidence="5">The sequence shown here is derived from an EMBL/GenBank/DDBJ whole genome shotgun (WGS) entry which is preliminary data.</text>
</comment>
<evidence type="ECO:0000256" key="3">
    <source>
        <dbReference type="SAM" id="SignalP"/>
    </source>
</evidence>
<dbReference type="SUPFAM" id="SSF63446">
    <property type="entry name" value="Type I dockerin domain"/>
    <property type="match status" value="1"/>
</dbReference>
<evidence type="ECO:0000313" key="6">
    <source>
        <dbReference type="Proteomes" id="UP000036923"/>
    </source>
</evidence>
<organism evidence="5 6">
    <name type="scientific">Pseudobacteroides cellulosolvens ATCC 35603 = DSM 2933</name>
    <dbReference type="NCBI Taxonomy" id="398512"/>
    <lineage>
        <taxon>Bacteria</taxon>
        <taxon>Bacillati</taxon>
        <taxon>Bacillota</taxon>
        <taxon>Clostridia</taxon>
        <taxon>Eubacteriales</taxon>
        <taxon>Oscillospiraceae</taxon>
        <taxon>Pseudobacteroides</taxon>
    </lineage>
</organism>
<dbReference type="PANTHER" id="PTHR34142:SF1">
    <property type="entry name" value="GLYCOSIDE HYDROLASE FAMILY 5 DOMAIN-CONTAINING PROTEIN"/>
    <property type="match status" value="1"/>
</dbReference>
<keyword evidence="6" id="KW-1185">Reference proteome</keyword>
<dbReference type="InterPro" id="IPR001547">
    <property type="entry name" value="Glyco_hydro_5"/>
</dbReference>
<dbReference type="RefSeq" id="WP_242853208.1">
    <property type="nucleotide sequence ID" value="NZ_JQKC01000054.1"/>
</dbReference>
<evidence type="ECO:0000256" key="1">
    <source>
        <dbReference type="ARBA" id="ARBA00022801"/>
    </source>
</evidence>
<dbReference type="Gene3D" id="1.10.1330.10">
    <property type="entry name" value="Dockerin domain"/>
    <property type="match status" value="1"/>
</dbReference>
<name>A0A0L6JN81_9FIRM</name>
<keyword evidence="1 5" id="KW-0378">Hydrolase</keyword>
<dbReference type="PANTHER" id="PTHR34142">
    <property type="entry name" value="ENDO-BETA-1,4-GLUCANASE A"/>
    <property type="match status" value="1"/>
</dbReference>
<dbReference type="GO" id="GO:0016985">
    <property type="term" value="F:mannan endo-1,4-beta-mannosidase activity"/>
    <property type="evidence" value="ECO:0007669"/>
    <property type="project" value="UniProtKB-EC"/>
</dbReference>
<dbReference type="AlphaFoldDB" id="A0A0L6JN81"/>